<protein>
    <submittedName>
        <fullName evidence="2">Uncharacterized protein</fullName>
    </submittedName>
</protein>
<reference evidence="2" key="1">
    <citation type="submission" date="2021-08" db="EMBL/GenBank/DDBJ databases">
        <title>Prevotella lacticifex sp. nov., isolated from rumen of cow.</title>
        <authorList>
            <person name="Shinkai T."/>
            <person name="Ikeyama N."/>
            <person name="Kumagai M."/>
            <person name="Ohmori H."/>
            <person name="Sakamoto M."/>
            <person name="Ohkuma M."/>
            <person name="Mitsumori M."/>
        </authorList>
    </citation>
    <scope>NUCLEOTIDE SEQUENCE</scope>
    <source>
        <strain evidence="2">DSM 11371</strain>
    </source>
</reference>
<dbReference type="Proteomes" id="UP000887043">
    <property type="component" value="Unassembled WGS sequence"/>
</dbReference>
<evidence type="ECO:0000256" key="1">
    <source>
        <dbReference type="SAM" id="Phobius"/>
    </source>
</evidence>
<dbReference type="EMBL" id="BPTR01000001">
    <property type="protein sequence ID" value="GJG26768.1"/>
    <property type="molecule type" value="Genomic_DNA"/>
</dbReference>
<keyword evidence="1" id="KW-1133">Transmembrane helix</keyword>
<evidence type="ECO:0000313" key="3">
    <source>
        <dbReference type="Proteomes" id="UP000887043"/>
    </source>
</evidence>
<gene>
    <name evidence="2" type="ORF">PRRU23_04680</name>
</gene>
<feature type="transmembrane region" description="Helical" evidence="1">
    <location>
        <begin position="49"/>
        <end position="73"/>
    </location>
</feature>
<proteinExistence type="predicted"/>
<dbReference type="InterPro" id="IPR045692">
    <property type="entry name" value="DUF6057"/>
</dbReference>
<sequence length="380" mass="44685">MNTNMKSTLTVRVMCALFFIVFTFCYLFFYQDSVLAMAQHVLSNGQTVYNRTIGALIITFVLYLLHLGVYAITGLAKRTFALNFFPSLLILTVLTDVSPHIDEGFSFGGWWIAIPLLLLLFLGLVYVARQFLPWEPEIQYNGFWSKMMWMNLMELVVMFFLVCSFSNTNDVFHYRMDMEQYMIQGQYRDALQVGRKSAATDSSLTMLRITSLSRTGQLGNRLFEYPLVGGSSALFPDSVTTKAMVYPEDSIRYFMGIKFKQKMSPMHYLKFLEKHHLMKEPARDYLLCGYLLDKKLDLFVSSLLKYYRVDSVLPKHYKEALILYTHRRANPKIVYHSSVMDADYQDYQTMEHQYQDLTVRQNMLRDTYGNTYWYYYQYHK</sequence>
<dbReference type="AlphaFoldDB" id="A0AA37MDP7"/>
<dbReference type="RefSeq" id="WP_006283226.1">
    <property type="nucleotide sequence ID" value="NZ_BPTR01000001.1"/>
</dbReference>
<feature type="transmembrane region" description="Helical" evidence="1">
    <location>
        <begin position="107"/>
        <end position="128"/>
    </location>
</feature>
<comment type="caution">
    <text evidence="2">The sequence shown here is derived from an EMBL/GenBank/DDBJ whole genome shotgun (WGS) entry which is preliminary data.</text>
</comment>
<organism evidence="2 3">
    <name type="scientific">Segatella bryantii</name>
    <name type="common">Prevotella bryantii</name>
    <dbReference type="NCBI Taxonomy" id="77095"/>
    <lineage>
        <taxon>Bacteria</taxon>
        <taxon>Pseudomonadati</taxon>
        <taxon>Bacteroidota</taxon>
        <taxon>Bacteroidia</taxon>
        <taxon>Bacteroidales</taxon>
        <taxon>Prevotellaceae</taxon>
        <taxon>Segatella</taxon>
    </lineage>
</organism>
<name>A0AA37MDP7_SEGBR</name>
<keyword evidence="1" id="KW-0812">Transmembrane</keyword>
<evidence type="ECO:0000313" key="2">
    <source>
        <dbReference type="EMBL" id="GJG26768.1"/>
    </source>
</evidence>
<feature type="transmembrane region" description="Helical" evidence="1">
    <location>
        <begin position="9"/>
        <end position="29"/>
    </location>
</feature>
<dbReference type="Pfam" id="PF19529">
    <property type="entry name" value="DUF6057"/>
    <property type="match status" value="2"/>
</dbReference>
<feature type="transmembrane region" description="Helical" evidence="1">
    <location>
        <begin position="149"/>
        <end position="167"/>
    </location>
</feature>
<feature type="transmembrane region" description="Helical" evidence="1">
    <location>
        <begin position="80"/>
        <end position="101"/>
    </location>
</feature>
<accession>A0AA37MDP7</accession>
<dbReference type="GeneID" id="72480177"/>
<keyword evidence="1" id="KW-0472">Membrane</keyword>